<reference evidence="1 2" key="1">
    <citation type="submission" date="2022-02" db="EMBL/GenBank/DDBJ databases">
        <title>Comparative genomics of the first Antarctic Pseudomonas spp. capable of biotransforming 2,4,6-Trinitrotoluene.</title>
        <authorList>
            <person name="Cabrera M.A."/>
            <person name="Marquez S.L."/>
            <person name="Perez-Donoso J.M."/>
        </authorList>
    </citation>
    <scope>NUCLEOTIDE SEQUENCE [LARGE SCALE GENOMIC DNA]</scope>
    <source>
        <strain evidence="1 2">TNT19</strain>
    </source>
</reference>
<comment type="caution">
    <text evidence="1">The sequence shown here is derived from an EMBL/GenBank/DDBJ whole genome shotgun (WGS) entry which is preliminary data.</text>
</comment>
<accession>A0ABT0EWE1</accession>
<dbReference type="EMBL" id="JAKNRW010000003">
    <property type="protein sequence ID" value="MCK1789744.1"/>
    <property type="molecule type" value="Genomic_DNA"/>
</dbReference>
<dbReference type="Proteomes" id="UP001299876">
    <property type="component" value="Unassembled WGS sequence"/>
</dbReference>
<organism evidence="1 2">
    <name type="scientific">Pseudomonas violetae</name>
    <dbReference type="NCBI Taxonomy" id="2915813"/>
    <lineage>
        <taxon>Bacteria</taxon>
        <taxon>Pseudomonadati</taxon>
        <taxon>Pseudomonadota</taxon>
        <taxon>Gammaproteobacteria</taxon>
        <taxon>Pseudomonadales</taxon>
        <taxon>Pseudomonadaceae</taxon>
        <taxon>Pseudomonas</taxon>
    </lineage>
</organism>
<evidence type="ECO:0000313" key="2">
    <source>
        <dbReference type="Proteomes" id="UP001299876"/>
    </source>
</evidence>
<gene>
    <name evidence="1" type="ORF">L9059_06000</name>
</gene>
<name>A0ABT0EWE1_9PSED</name>
<dbReference type="RefSeq" id="WP_247289226.1">
    <property type="nucleotide sequence ID" value="NZ_JAKNRW010000003.1"/>
</dbReference>
<keyword evidence="2" id="KW-1185">Reference proteome</keyword>
<sequence>MHMFKTEESLLTAIINGKTQVDGSAVHTFRLLLSKKLVFGVFDGDSFFDVIPTPEGEEVASSFLAH</sequence>
<protein>
    <submittedName>
        <fullName evidence="1">Uncharacterized protein</fullName>
    </submittedName>
</protein>
<proteinExistence type="predicted"/>
<evidence type="ECO:0000313" key="1">
    <source>
        <dbReference type="EMBL" id="MCK1789744.1"/>
    </source>
</evidence>